<dbReference type="InterPro" id="IPR011961">
    <property type="entry name" value="RimM"/>
</dbReference>
<evidence type="ECO:0000256" key="2">
    <source>
        <dbReference type="ARBA" id="ARBA00022517"/>
    </source>
</evidence>
<dbReference type="InterPro" id="IPR036976">
    <property type="entry name" value="RimM_N_sf"/>
</dbReference>
<comment type="function">
    <text evidence="5">An accessory protein needed during the final step in the assembly of 30S ribosomal subunit, possibly for assembly of the head region. Essential for efficient processing of 16S rRNA. May be needed both before and after RbfA during the maturation of 16S rRNA. It has affinity for free ribosomal 30S subunits but not for 70S ribosomes.</text>
</comment>
<comment type="subcellular location">
    <subcellularLocation>
        <location evidence="5">Cytoplasm</location>
    </subcellularLocation>
</comment>
<dbReference type="GO" id="GO:0043022">
    <property type="term" value="F:ribosome binding"/>
    <property type="evidence" value="ECO:0007669"/>
    <property type="project" value="InterPro"/>
</dbReference>
<dbReference type="GO" id="GO:0005737">
    <property type="term" value="C:cytoplasm"/>
    <property type="evidence" value="ECO:0007669"/>
    <property type="project" value="UniProtKB-SubCell"/>
</dbReference>
<name>W4LDI6_ENTF1</name>
<feature type="domain" description="RimM N-terminal" evidence="6">
    <location>
        <begin position="7"/>
        <end position="90"/>
    </location>
</feature>
<dbReference type="Gene3D" id="2.30.30.240">
    <property type="entry name" value="PRC-barrel domain"/>
    <property type="match status" value="1"/>
</dbReference>
<dbReference type="EMBL" id="AZHW01000846">
    <property type="protein sequence ID" value="ETW96004.1"/>
    <property type="molecule type" value="Genomic_DNA"/>
</dbReference>
<comment type="caution">
    <text evidence="8">The sequence shown here is derived from an EMBL/GenBank/DDBJ whole genome shotgun (WGS) entry which is preliminary data.</text>
</comment>
<protein>
    <recommendedName>
        <fullName evidence="5">Ribosome maturation factor RimM</fullName>
    </recommendedName>
</protein>
<reference evidence="8 9" key="1">
    <citation type="journal article" date="2014" name="Nature">
        <title>An environmental bacterial taxon with a large and distinct metabolic repertoire.</title>
        <authorList>
            <person name="Wilson M.C."/>
            <person name="Mori T."/>
            <person name="Ruckert C."/>
            <person name="Uria A.R."/>
            <person name="Helf M.J."/>
            <person name="Takada K."/>
            <person name="Gernert C."/>
            <person name="Steffens U.A."/>
            <person name="Heycke N."/>
            <person name="Schmitt S."/>
            <person name="Rinke C."/>
            <person name="Helfrich E.J."/>
            <person name="Brachmann A.O."/>
            <person name="Gurgui C."/>
            <person name="Wakimoto T."/>
            <person name="Kracht M."/>
            <person name="Crusemann M."/>
            <person name="Hentschel U."/>
            <person name="Abe I."/>
            <person name="Matsunaga S."/>
            <person name="Kalinowski J."/>
            <person name="Takeyama H."/>
            <person name="Piel J."/>
        </authorList>
    </citation>
    <scope>NUCLEOTIDE SEQUENCE [LARGE SCALE GENOMIC DNA]</scope>
    <source>
        <strain evidence="9">TSY1</strain>
    </source>
</reference>
<dbReference type="Gene3D" id="2.40.30.60">
    <property type="entry name" value="RimM"/>
    <property type="match status" value="1"/>
</dbReference>
<keyword evidence="1 5" id="KW-0963">Cytoplasm</keyword>
<dbReference type="SUPFAM" id="SSF50346">
    <property type="entry name" value="PRC-barrel domain"/>
    <property type="match status" value="1"/>
</dbReference>
<dbReference type="GO" id="GO:0005840">
    <property type="term" value="C:ribosome"/>
    <property type="evidence" value="ECO:0007669"/>
    <property type="project" value="InterPro"/>
</dbReference>
<comment type="domain">
    <text evidence="5">The PRC barrel domain binds ribosomal protein uS19.</text>
</comment>
<sequence>MEIMIAIGRLIKPHGLRGEVVFLPYVVEMALLPDLIGRSVVLQHPVAPVQSRTVARWRQFHKRVLMQFDGCHDISQAETLREYEVLIARHVFEPLPEGEYYWFEIEGLAVYAHDGEYLGVIEEIIYTGSNDVYVVRDADGGELMVPALCDTVSRIEVEQGEMHLWVQRQWLEF</sequence>
<evidence type="ECO:0000256" key="3">
    <source>
        <dbReference type="ARBA" id="ARBA00022552"/>
    </source>
</evidence>
<proteinExistence type="inferred from homology"/>
<dbReference type="AlphaFoldDB" id="W4LDI6"/>
<dbReference type="Pfam" id="PF01782">
    <property type="entry name" value="RimM"/>
    <property type="match status" value="1"/>
</dbReference>
<gene>
    <name evidence="5" type="primary">rimM</name>
    <name evidence="8" type="ORF">ETSY1_28310</name>
</gene>
<dbReference type="SUPFAM" id="SSF50447">
    <property type="entry name" value="Translation proteins"/>
    <property type="match status" value="1"/>
</dbReference>
<evidence type="ECO:0000259" key="7">
    <source>
        <dbReference type="Pfam" id="PF24986"/>
    </source>
</evidence>
<dbReference type="Proteomes" id="UP000019141">
    <property type="component" value="Unassembled WGS sequence"/>
</dbReference>
<dbReference type="InterPro" id="IPR009000">
    <property type="entry name" value="Transl_B-barrel_sf"/>
</dbReference>
<accession>W4LDI6</accession>
<organism evidence="8 9">
    <name type="scientific">Entotheonella factor</name>
    <dbReference type="NCBI Taxonomy" id="1429438"/>
    <lineage>
        <taxon>Bacteria</taxon>
        <taxon>Pseudomonadati</taxon>
        <taxon>Nitrospinota/Tectimicrobiota group</taxon>
        <taxon>Candidatus Tectimicrobiota</taxon>
        <taxon>Candidatus Entotheonellia</taxon>
        <taxon>Candidatus Entotheonellales</taxon>
        <taxon>Candidatus Entotheonellaceae</taxon>
        <taxon>Candidatus Entotheonella</taxon>
    </lineage>
</organism>
<dbReference type="NCBIfam" id="TIGR02273">
    <property type="entry name" value="16S_RimM"/>
    <property type="match status" value="1"/>
</dbReference>
<dbReference type="PANTHER" id="PTHR33692:SF1">
    <property type="entry name" value="RIBOSOME MATURATION FACTOR RIMM"/>
    <property type="match status" value="1"/>
</dbReference>
<evidence type="ECO:0000256" key="4">
    <source>
        <dbReference type="ARBA" id="ARBA00023186"/>
    </source>
</evidence>
<comment type="similarity">
    <text evidence="5">Belongs to the RimM family.</text>
</comment>
<keyword evidence="4 5" id="KW-0143">Chaperone</keyword>
<keyword evidence="9" id="KW-1185">Reference proteome</keyword>
<dbReference type="GO" id="GO:0006364">
    <property type="term" value="P:rRNA processing"/>
    <property type="evidence" value="ECO:0007669"/>
    <property type="project" value="UniProtKB-UniRule"/>
</dbReference>
<keyword evidence="2 5" id="KW-0690">Ribosome biogenesis</keyword>
<dbReference type="PANTHER" id="PTHR33692">
    <property type="entry name" value="RIBOSOME MATURATION FACTOR RIMM"/>
    <property type="match status" value="1"/>
</dbReference>
<dbReference type="Pfam" id="PF24986">
    <property type="entry name" value="PRC_RimM"/>
    <property type="match status" value="1"/>
</dbReference>
<dbReference type="HAMAP" id="MF_00014">
    <property type="entry name" value="Ribosome_mat_RimM"/>
    <property type="match status" value="1"/>
</dbReference>
<dbReference type="InterPro" id="IPR011033">
    <property type="entry name" value="PRC_barrel-like_sf"/>
</dbReference>
<keyword evidence="3 5" id="KW-0698">rRNA processing</keyword>
<feature type="domain" description="Ribosome maturation factor RimM PRC barrel" evidence="7">
    <location>
        <begin position="102"/>
        <end position="160"/>
    </location>
</feature>
<evidence type="ECO:0000313" key="9">
    <source>
        <dbReference type="Proteomes" id="UP000019141"/>
    </source>
</evidence>
<dbReference type="HOGENOM" id="CLU_077636_3_1_7"/>
<dbReference type="InterPro" id="IPR056792">
    <property type="entry name" value="PRC_RimM"/>
</dbReference>
<evidence type="ECO:0000256" key="5">
    <source>
        <dbReference type="HAMAP-Rule" id="MF_00014"/>
    </source>
</evidence>
<evidence type="ECO:0000313" key="8">
    <source>
        <dbReference type="EMBL" id="ETW96004.1"/>
    </source>
</evidence>
<evidence type="ECO:0000256" key="1">
    <source>
        <dbReference type="ARBA" id="ARBA00022490"/>
    </source>
</evidence>
<dbReference type="InterPro" id="IPR002676">
    <property type="entry name" value="RimM_N"/>
</dbReference>
<evidence type="ECO:0000259" key="6">
    <source>
        <dbReference type="Pfam" id="PF01782"/>
    </source>
</evidence>
<dbReference type="GO" id="GO:0042274">
    <property type="term" value="P:ribosomal small subunit biogenesis"/>
    <property type="evidence" value="ECO:0007669"/>
    <property type="project" value="UniProtKB-UniRule"/>
</dbReference>
<comment type="subunit">
    <text evidence="5">Binds ribosomal protein uS19.</text>
</comment>
<dbReference type="PATRIC" id="fig|1429438.4.peg.5394"/>